<keyword evidence="2" id="KW-1185">Reference proteome</keyword>
<feature type="compositionally biased region" description="Basic residues" evidence="1">
    <location>
        <begin position="1"/>
        <end position="21"/>
    </location>
</feature>
<dbReference type="GeneID" id="129332380"/>
<dbReference type="InterPro" id="IPR036514">
    <property type="entry name" value="SGNH_hydro_sf"/>
</dbReference>
<accession>A0AA97JJM8</accession>
<protein>
    <submittedName>
        <fullName evidence="3">Uncharacterized protein LOC129332380 isoform X2</fullName>
    </submittedName>
</protein>
<dbReference type="SUPFAM" id="SSF52266">
    <property type="entry name" value="SGNH hydrolase"/>
    <property type="match status" value="1"/>
</dbReference>
<organism evidence="2 3">
    <name type="scientific">Eublepharis macularius</name>
    <name type="common">Leopard gecko</name>
    <name type="synonym">Cyrtodactylus macularius</name>
    <dbReference type="NCBI Taxonomy" id="481883"/>
    <lineage>
        <taxon>Eukaryota</taxon>
        <taxon>Metazoa</taxon>
        <taxon>Chordata</taxon>
        <taxon>Craniata</taxon>
        <taxon>Vertebrata</taxon>
        <taxon>Euteleostomi</taxon>
        <taxon>Lepidosauria</taxon>
        <taxon>Squamata</taxon>
        <taxon>Bifurcata</taxon>
        <taxon>Gekkota</taxon>
        <taxon>Eublepharidae</taxon>
        <taxon>Eublepharinae</taxon>
        <taxon>Eublepharis</taxon>
    </lineage>
</organism>
<reference evidence="3" key="1">
    <citation type="submission" date="2025-08" db="UniProtKB">
        <authorList>
            <consortium name="RefSeq"/>
        </authorList>
    </citation>
    <scope>IDENTIFICATION</scope>
    <source>
        <tissue evidence="3">Blood</tissue>
    </source>
</reference>
<evidence type="ECO:0000313" key="3">
    <source>
        <dbReference type="RefSeq" id="XP_054839438.1"/>
    </source>
</evidence>
<sequence length="338" mass="36501">MASRKGKGPAKGKQPAKKQPAKRPPPAVSSSDDEDDVSFHAAILKRLEALERGKGAPVTAGSSTERSRPVRAASKAAFRREILTRLSALESKAGSAEAGPATARELPAEEDVVACDPEPEGQVDAGQVAVAVEPSGPDGAASNRERKRILIAGHSMVFWAAVQARRTPIGAQLGLSEDASIEWLGRRGLRWSGLLHLLFGGRTGPPPHILVLHVGGNDLGLLKGRALSLQVIADLRVIKSHWPDVYIFWSEMLPRRKWREYLDPRGMARARRRANRAIQKALVTGLGIYLPHPRIKAANAALYRADGVHLSPSGNDIFLDDLRLGLRLALGHLWGARA</sequence>
<evidence type="ECO:0000256" key="1">
    <source>
        <dbReference type="SAM" id="MobiDB-lite"/>
    </source>
</evidence>
<dbReference type="Gene3D" id="3.40.50.1110">
    <property type="entry name" value="SGNH hydrolase"/>
    <property type="match status" value="1"/>
</dbReference>
<name>A0AA97JJM8_EUBMA</name>
<feature type="compositionally biased region" description="Basic and acidic residues" evidence="1">
    <location>
        <begin position="45"/>
        <end position="54"/>
    </location>
</feature>
<dbReference type="RefSeq" id="XP_054839438.1">
    <property type="nucleotide sequence ID" value="XM_054983463.1"/>
</dbReference>
<dbReference type="CDD" id="cd00229">
    <property type="entry name" value="SGNH_hydrolase"/>
    <property type="match status" value="1"/>
</dbReference>
<gene>
    <name evidence="3" type="primary">LOC129332380</name>
</gene>
<dbReference type="AlphaFoldDB" id="A0AA97JJM8"/>
<dbReference type="Proteomes" id="UP001190640">
    <property type="component" value="Chromosome 6"/>
</dbReference>
<feature type="region of interest" description="Disordered" evidence="1">
    <location>
        <begin position="1"/>
        <end position="73"/>
    </location>
</feature>
<evidence type="ECO:0000313" key="2">
    <source>
        <dbReference type="Proteomes" id="UP001190640"/>
    </source>
</evidence>
<proteinExistence type="predicted"/>